<reference evidence="3" key="1">
    <citation type="submission" date="2016-10" db="EMBL/GenBank/DDBJ databases">
        <title>Sequence of Gallionella enrichment culture.</title>
        <authorList>
            <person name="Poehlein A."/>
            <person name="Muehling M."/>
            <person name="Daniel R."/>
        </authorList>
    </citation>
    <scope>NUCLEOTIDE SEQUENCE</scope>
</reference>
<evidence type="ECO:0000259" key="2">
    <source>
        <dbReference type="PROSITE" id="PS50110"/>
    </source>
</evidence>
<sequence>MRACRGPAISGDVGLQPSGSSVGRLITLPNRSPEWLSPDEVEPARVAGQHAFPDALTVLLVEDDPGDAHLVGYALKSERAPSFKVLHVETLAEAVAGLKENPEIGVVLLDLSLPDSFGLETVTRMQAEAPRLPIVIMTGHDDPEFAAKALETGAQDYLVKNDASSRTISRAIRYAITRKSAELERQSLAERVVAQQRILMQEVSAARAMQFDLLPRAERLAAPLGRMGLEIEAYFEPSSGIGGDLWGCMEAGPDRMCCYAFDFSGHGIGAALNVFRLHALIAEHWRPGLAPSEVLQTLGRALNGLLRRSQFATMLLGVIDCGRNELSWASAGSPPPVLVSQGQPRFLDSRGVPLGLQATPAYRTQTVPFLPGDSLLLYSDAITDAEVGGDSFGEAGLEDLVRRLLAEQGEMTVSGLLDLFHAVAPPPNIDDLTAVRFSRLRG</sequence>
<dbReference type="GO" id="GO:0000160">
    <property type="term" value="P:phosphorelay signal transduction system"/>
    <property type="evidence" value="ECO:0007669"/>
    <property type="project" value="InterPro"/>
</dbReference>
<organism evidence="3">
    <name type="scientific">mine drainage metagenome</name>
    <dbReference type="NCBI Taxonomy" id="410659"/>
    <lineage>
        <taxon>unclassified sequences</taxon>
        <taxon>metagenomes</taxon>
        <taxon>ecological metagenomes</taxon>
    </lineage>
</organism>
<dbReference type="Pfam" id="PF00072">
    <property type="entry name" value="Response_reg"/>
    <property type="match status" value="1"/>
</dbReference>
<dbReference type="SMART" id="SM00331">
    <property type="entry name" value="PP2C_SIG"/>
    <property type="match status" value="1"/>
</dbReference>
<dbReference type="PANTHER" id="PTHR43156:SF2">
    <property type="entry name" value="STAGE II SPORULATION PROTEIN E"/>
    <property type="match status" value="1"/>
</dbReference>
<dbReference type="InterPro" id="IPR036457">
    <property type="entry name" value="PPM-type-like_dom_sf"/>
</dbReference>
<dbReference type="AlphaFoldDB" id="A0A1J5RFA7"/>
<feature type="domain" description="Response regulatory" evidence="2">
    <location>
        <begin position="57"/>
        <end position="175"/>
    </location>
</feature>
<dbReference type="InterPro" id="IPR011006">
    <property type="entry name" value="CheY-like_superfamily"/>
</dbReference>
<evidence type="ECO:0000256" key="1">
    <source>
        <dbReference type="ARBA" id="ARBA00022801"/>
    </source>
</evidence>
<dbReference type="InterPro" id="IPR001789">
    <property type="entry name" value="Sig_transdc_resp-reg_receiver"/>
</dbReference>
<dbReference type="PANTHER" id="PTHR43156">
    <property type="entry name" value="STAGE II SPORULATION PROTEIN E-RELATED"/>
    <property type="match status" value="1"/>
</dbReference>
<dbReference type="SUPFAM" id="SSF81606">
    <property type="entry name" value="PP2C-like"/>
    <property type="match status" value="1"/>
</dbReference>
<proteinExistence type="predicted"/>
<dbReference type="SUPFAM" id="SSF52172">
    <property type="entry name" value="CheY-like"/>
    <property type="match status" value="1"/>
</dbReference>
<dbReference type="InterPro" id="IPR052016">
    <property type="entry name" value="Bact_Sigma-Reg"/>
</dbReference>
<dbReference type="EC" id="3.1.3.3" evidence="3"/>
<evidence type="ECO:0000313" key="3">
    <source>
        <dbReference type="EMBL" id="OIQ94800.1"/>
    </source>
</evidence>
<dbReference type="Gene3D" id="3.40.50.2300">
    <property type="match status" value="1"/>
</dbReference>
<accession>A0A1J5RFA7</accession>
<gene>
    <name evidence="3" type="primary">rsbP_3</name>
    <name evidence="3" type="ORF">GALL_232560</name>
</gene>
<dbReference type="EMBL" id="MLJW01000179">
    <property type="protein sequence ID" value="OIQ94800.1"/>
    <property type="molecule type" value="Genomic_DNA"/>
</dbReference>
<name>A0A1J5RFA7_9ZZZZ</name>
<dbReference type="CDD" id="cd00156">
    <property type="entry name" value="REC"/>
    <property type="match status" value="1"/>
</dbReference>
<comment type="caution">
    <text evidence="3">The sequence shown here is derived from an EMBL/GenBank/DDBJ whole genome shotgun (WGS) entry which is preliminary data.</text>
</comment>
<dbReference type="Pfam" id="PF07228">
    <property type="entry name" value="SpoIIE"/>
    <property type="match status" value="1"/>
</dbReference>
<protein>
    <submittedName>
        <fullName evidence="3">Phosphoserine phosphatase RsbP</fullName>
        <ecNumber evidence="3">3.1.3.3</ecNumber>
    </submittedName>
</protein>
<dbReference type="SMART" id="SM00448">
    <property type="entry name" value="REC"/>
    <property type="match status" value="1"/>
</dbReference>
<keyword evidence="1 3" id="KW-0378">Hydrolase</keyword>
<dbReference type="InterPro" id="IPR001932">
    <property type="entry name" value="PPM-type_phosphatase-like_dom"/>
</dbReference>
<dbReference type="GO" id="GO:0016791">
    <property type="term" value="F:phosphatase activity"/>
    <property type="evidence" value="ECO:0007669"/>
    <property type="project" value="TreeGrafter"/>
</dbReference>
<dbReference type="PROSITE" id="PS50110">
    <property type="entry name" value="RESPONSE_REGULATORY"/>
    <property type="match status" value="1"/>
</dbReference>
<dbReference type="Gene3D" id="3.60.40.10">
    <property type="entry name" value="PPM-type phosphatase domain"/>
    <property type="match status" value="1"/>
</dbReference>